<evidence type="ECO:0000256" key="1">
    <source>
        <dbReference type="ARBA" id="ARBA00004651"/>
    </source>
</evidence>
<dbReference type="InterPro" id="IPR052218">
    <property type="entry name" value="Preflagellin_Peptidase"/>
</dbReference>
<sequence length="364" mass="38444">MIDLGFVVAPEWDLLRLLAVPVFGWAAWRDVKSRRVPNKTWLPLLALGLLALVWQASSLHATGGYRWQLFVRQVAISLGLVVPLAYAFWWIGGFGGADAKALMVLAVLLPTFPSYFLAGGAEYPLVQTRIGVFSFSVLTNAVIVAAAYPLALALYNAVRGRFSSAMAVGLERPWSAVLTAHGQLLERPDGLTRRGLDLDALRMYLRWRGLGLADLRERPDYYRDPATLPDDPNPPTDGAVGAGDAEDAAAEAASGDSAGAASDDSSGGAAGDAAGAASSDGGTPRQDPDYDDPWGAAAFLDALDGSAYGTTPEDLRDGLDVLAEEEVVWISPGIPFIVPLFAGLLVSLAYGDLLFSLLGALGLV</sequence>
<evidence type="ECO:0000256" key="6">
    <source>
        <dbReference type="SAM" id="MobiDB-lite"/>
    </source>
</evidence>
<evidence type="ECO:0000256" key="7">
    <source>
        <dbReference type="SAM" id="Phobius"/>
    </source>
</evidence>
<dbReference type="AlphaFoldDB" id="A0AAV3T8G7"/>
<comment type="subcellular location">
    <subcellularLocation>
        <location evidence="1">Cell membrane</location>
        <topology evidence="1">Multi-pass membrane protein</topology>
    </subcellularLocation>
</comment>
<evidence type="ECO:0000259" key="8">
    <source>
        <dbReference type="Pfam" id="PF01478"/>
    </source>
</evidence>
<accession>A0AAV3T8G7</accession>
<dbReference type="GO" id="GO:0005886">
    <property type="term" value="C:plasma membrane"/>
    <property type="evidence" value="ECO:0007669"/>
    <property type="project" value="UniProtKB-SubCell"/>
</dbReference>
<feature type="transmembrane region" description="Helical" evidence="7">
    <location>
        <begin position="69"/>
        <end position="89"/>
    </location>
</feature>
<proteinExistence type="predicted"/>
<keyword evidence="5 7" id="KW-0472">Membrane</keyword>
<evidence type="ECO:0000313" key="11">
    <source>
        <dbReference type="Proteomes" id="UP001500420"/>
    </source>
</evidence>
<feature type="transmembrane region" description="Helical" evidence="7">
    <location>
        <begin position="101"/>
        <end position="118"/>
    </location>
</feature>
<reference evidence="10 11" key="1">
    <citation type="journal article" date="2019" name="Int. J. Syst. Evol. Microbiol.">
        <title>The Global Catalogue of Microorganisms (GCM) 10K type strain sequencing project: providing services to taxonomists for standard genome sequencing and annotation.</title>
        <authorList>
            <consortium name="The Broad Institute Genomics Platform"/>
            <consortium name="The Broad Institute Genome Sequencing Center for Infectious Disease"/>
            <person name="Wu L."/>
            <person name="Ma J."/>
        </authorList>
    </citation>
    <scope>NUCLEOTIDE SEQUENCE [LARGE SCALE GENOMIC DNA]</scope>
    <source>
        <strain evidence="10 11">JCM 16328</strain>
    </source>
</reference>
<evidence type="ECO:0000256" key="5">
    <source>
        <dbReference type="ARBA" id="ARBA00023136"/>
    </source>
</evidence>
<feature type="transmembrane region" description="Helical" evidence="7">
    <location>
        <begin position="40"/>
        <end position="57"/>
    </location>
</feature>
<feature type="domain" description="Prepilin type IV endopeptidase peptidase" evidence="8">
    <location>
        <begin position="20"/>
        <end position="146"/>
    </location>
</feature>
<organism evidence="10 11">
    <name type="scientific">Natronoarchaeum mannanilyticum</name>
    <dbReference type="NCBI Taxonomy" id="926360"/>
    <lineage>
        <taxon>Archaea</taxon>
        <taxon>Methanobacteriati</taxon>
        <taxon>Methanobacteriota</taxon>
        <taxon>Stenosarchaea group</taxon>
        <taxon>Halobacteria</taxon>
        <taxon>Halobacteriales</taxon>
        <taxon>Natronoarchaeaceae</taxon>
    </lineage>
</organism>
<dbReference type="Proteomes" id="UP001500420">
    <property type="component" value="Unassembled WGS sequence"/>
</dbReference>
<keyword evidence="4 7" id="KW-1133">Transmembrane helix</keyword>
<gene>
    <name evidence="10" type="ORF">GCM10009020_10910</name>
</gene>
<keyword evidence="3 7" id="KW-0812">Transmembrane</keyword>
<dbReference type="Pfam" id="PF01478">
    <property type="entry name" value="Peptidase_A24"/>
    <property type="match status" value="1"/>
</dbReference>
<feature type="domain" description="Preflagellin peptidase C-terminal" evidence="9">
    <location>
        <begin position="324"/>
        <end position="353"/>
    </location>
</feature>
<protein>
    <submittedName>
        <fullName evidence="10">A24 family peptidase</fullName>
    </submittedName>
</protein>
<evidence type="ECO:0000256" key="4">
    <source>
        <dbReference type="ARBA" id="ARBA00022989"/>
    </source>
</evidence>
<dbReference type="Pfam" id="PF06847">
    <property type="entry name" value="Arc_PepC_II"/>
    <property type="match status" value="1"/>
</dbReference>
<name>A0AAV3T8G7_9EURY</name>
<keyword evidence="11" id="KW-1185">Reference proteome</keyword>
<dbReference type="InterPro" id="IPR009655">
    <property type="entry name" value="Preflagellin_peptidase_C"/>
</dbReference>
<dbReference type="PANTHER" id="PTHR36506:SF1">
    <property type="entry name" value="PREFLAGELLIN PEPTIDASE"/>
    <property type="match status" value="1"/>
</dbReference>
<evidence type="ECO:0000259" key="9">
    <source>
        <dbReference type="Pfam" id="PF06847"/>
    </source>
</evidence>
<dbReference type="EMBL" id="BAAADV010000001">
    <property type="protein sequence ID" value="GAA0667242.1"/>
    <property type="molecule type" value="Genomic_DNA"/>
</dbReference>
<evidence type="ECO:0000313" key="10">
    <source>
        <dbReference type="EMBL" id="GAA0667242.1"/>
    </source>
</evidence>
<dbReference type="PANTHER" id="PTHR36506">
    <property type="entry name" value="PREFLAGELLIN PEPTIDASE"/>
    <property type="match status" value="1"/>
</dbReference>
<comment type="caution">
    <text evidence="10">The sequence shown here is derived from an EMBL/GenBank/DDBJ whole genome shotgun (WGS) entry which is preliminary data.</text>
</comment>
<feature type="transmembrane region" description="Helical" evidence="7">
    <location>
        <begin position="130"/>
        <end position="155"/>
    </location>
</feature>
<feature type="transmembrane region" description="Helical" evidence="7">
    <location>
        <begin position="336"/>
        <end position="361"/>
    </location>
</feature>
<dbReference type="GO" id="GO:0004190">
    <property type="term" value="F:aspartic-type endopeptidase activity"/>
    <property type="evidence" value="ECO:0007669"/>
    <property type="project" value="InterPro"/>
</dbReference>
<dbReference type="RefSeq" id="WP_343772896.1">
    <property type="nucleotide sequence ID" value="NZ_BAAADV010000001.1"/>
</dbReference>
<evidence type="ECO:0000256" key="2">
    <source>
        <dbReference type="ARBA" id="ARBA00022475"/>
    </source>
</evidence>
<keyword evidence="2" id="KW-1003">Cell membrane</keyword>
<feature type="region of interest" description="Disordered" evidence="6">
    <location>
        <begin position="223"/>
        <end position="291"/>
    </location>
</feature>
<feature type="compositionally biased region" description="Low complexity" evidence="6">
    <location>
        <begin position="250"/>
        <end position="282"/>
    </location>
</feature>
<evidence type="ECO:0000256" key="3">
    <source>
        <dbReference type="ARBA" id="ARBA00022692"/>
    </source>
</evidence>
<dbReference type="Gene3D" id="1.20.120.1220">
    <property type="match status" value="1"/>
</dbReference>
<dbReference type="InterPro" id="IPR000045">
    <property type="entry name" value="Prepilin_IV_endopep_pep"/>
</dbReference>